<accession>A0A1M5LW38</accession>
<dbReference type="RefSeq" id="WP_073179291.1">
    <property type="nucleotide sequence ID" value="NZ_FQWL01000003.1"/>
</dbReference>
<dbReference type="AlphaFoldDB" id="A0A1M5LW38"/>
<keyword evidence="2 3" id="KW-0808">Transferase</keyword>
<dbReference type="EMBL" id="FQWL01000003">
    <property type="protein sequence ID" value="SHG69342.1"/>
    <property type="molecule type" value="Genomic_DNA"/>
</dbReference>
<dbReference type="InterPro" id="IPR001451">
    <property type="entry name" value="Hexapep"/>
</dbReference>
<evidence type="ECO:0000313" key="3">
    <source>
        <dbReference type="EMBL" id="SHG69342.1"/>
    </source>
</evidence>
<organism evidence="3 4">
    <name type="scientific">Flagellimonas flava</name>
    <dbReference type="NCBI Taxonomy" id="570519"/>
    <lineage>
        <taxon>Bacteria</taxon>
        <taxon>Pseudomonadati</taxon>
        <taxon>Bacteroidota</taxon>
        <taxon>Flavobacteriia</taxon>
        <taxon>Flavobacteriales</taxon>
        <taxon>Flavobacteriaceae</taxon>
        <taxon>Flagellimonas</taxon>
    </lineage>
</organism>
<proteinExistence type="inferred from homology"/>
<dbReference type="InterPro" id="IPR051159">
    <property type="entry name" value="Hexapeptide_acetyltransf"/>
</dbReference>
<dbReference type="InterPro" id="IPR011004">
    <property type="entry name" value="Trimer_LpxA-like_sf"/>
</dbReference>
<evidence type="ECO:0000256" key="1">
    <source>
        <dbReference type="ARBA" id="ARBA00007274"/>
    </source>
</evidence>
<name>A0A1M5LW38_9FLAO</name>
<dbReference type="SUPFAM" id="SSF51161">
    <property type="entry name" value="Trimeric LpxA-like enzymes"/>
    <property type="match status" value="1"/>
</dbReference>
<dbReference type="Pfam" id="PF14602">
    <property type="entry name" value="Hexapep_2"/>
    <property type="match status" value="1"/>
</dbReference>
<dbReference type="Gene3D" id="2.160.10.10">
    <property type="entry name" value="Hexapeptide repeat proteins"/>
    <property type="match status" value="1"/>
</dbReference>
<dbReference type="OrthoDB" id="9801697at2"/>
<dbReference type="Pfam" id="PF00132">
    <property type="entry name" value="Hexapep"/>
    <property type="match status" value="1"/>
</dbReference>
<dbReference type="GO" id="GO:0008374">
    <property type="term" value="F:O-acyltransferase activity"/>
    <property type="evidence" value="ECO:0007669"/>
    <property type="project" value="TreeGrafter"/>
</dbReference>
<dbReference type="GO" id="GO:0005829">
    <property type="term" value="C:cytosol"/>
    <property type="evidence" value="ECO:0007669"/>
    <property type="project" value="TreeGrafter"/>
</dbReference>
<protein>
    <submittedName>
        <fullName evidence="3">Acetyltransferase (Isoleucine patch superfamily)</fullName>
    </submittedName>
</protein>
<dbReference type="PANTHER" id="PTHR23416:SF23">
    <property type="entry name" value="ACETYLTRANSFERASE C18B11.09C-RELATED"/>
    <property type="match status" value="1"/>
</dbReference>
<gene>
    <name evidence="3" type="ORF">SAMN04488116_2127</name>
</gene>
<keyword evidence="4" id="KW-1185">Reference proteome</keyword>
<reference evidence="4" key="1">
    <citation type="submission" date="2016-11" db="EMBL/GenBank/DDBJ databases">
        <authorList>
            <person name="Varghese N."/>
            <person name="Submissions S."/>
        </authorList>
    </citation>
    <scope>NUCLEOTIDE SEQUENCE [LARGE SCALE GENOMIC DNA]</scope>
    <source>
        <strain evidence="4">DSM 22638</strain>
    </source>
</reference>
<sequence>MGLKDNIKNNEKIKRFVHWLLVPKNQARPRLWVRWFVNPFYRKKGKGATICRRTRMDVLPWNGFELGSNSTIEDFSTINNGVGPVKIGDRTRIGLGNTIIGPVIIENDVRLAQNIVLSGLNHNYEDVTQPIHAQGVSTATIVVEEETWIGANTVVVAGVTIGKHCIIAGGSVVTKDIPPYSVAVGNPARVVKTYNHGTGEWEKVAKKGLVTV</sequence>
<dbReference type="PANTHER" id="PTHR23416">
    <property type="entry name" value="SIALIC ACID SYNTHASE-RELATED"/>
    <property type="match status" value="1"/>
</dbReference>
<evidence type="ECO:0000256" key="2">
    <source>
        <dbReference type="ARBA" id="ARBA00022679"/>
    </source>
</evidence>
<evidence type="ECO:0000313" key="4">
    <source>
        <dbReference type="Proteomes" id="UP000184532"/>
    </source>
</evidence>
<comment type="similarity">
    <text evidence="1">Belongs to the transferase hexapeptide repeat family.</text>
</comment>
<dbReference type="STRING" id="570519.SAMN04488116_2127"/>
<dbReference type="CDD" id="cd04647">
    <property type="entry name" value="LbH_MAT_like"/>
    <property type="match status" value="1"/>
</dbReference>
<dbReference type="Proteomes" id="UP000184532">
    <property type="component" value="Unassembled WGS sequence"/>
</dbReference>